<sequence length="25" mass="2910">MKDGIIQMDVVNGLMLLEILQLMKY</sequence>
<dbReference type="EMBL" id="UINC01053888">
    <property type="protein sequence ID" value="SVB70955.1"/>
    <property type="molecule type" value="Genomic_DNA"/>
</dbReference>
<name>A0A382G817_9ZZZZ</name>
<accession>A0A382G817</accession>
<reference evidence="1" key="1">
    <citation type="submission" date="2018-05" db="EMBL/GenBank/DDBJ databases">
        <authorList>
            <person name="Lanie J.A."/>
            <person name="Ng W.-L."/>
            <person name="Kazmierczak K.M."/>
            <person name="Andrzejewski T.M."/>
            <person name="Davidsen T.M."/>
            <person name="Wayne K.J."/>
            <person name="Tettelin H."/>
            <person name="Glass J.I."/>
            <person name="Rusch D."/>
            <person name="Podicherti R."/>
            <person name="Tsui H.-C.T."/>
            <person name="Winkler M.E."/>
        </authorList>
    </citation>
    <scope>NUCLEOTIDE SEQUENCE</scope>
</reference>
<dbReference type="AlphaFoldDB" id="A0A382G817"/>
<proteinExistence type="predicted"/>
<organism evidence="1">
    <name type="scientific">marine metagenome</name>
    <dbReference type="NCBI Taxonomy" id="408172"/>
    <lineage>
        <taxon>unclassified sequences</taxon>
        <taxon>metagenomes</taxon>
        <taxon>ecological metagenomes</taxon>
    </lineage>
</organism>
<gene>
    <name evidence="1" type="ORF">METZ01_LOCUS223809</name>
</gene>
<evidence type="ECO:0000313" key="1">
    <source>
        <dbReference type="EMBL" id="SVB70955.1"/>
    </source>
</evidence>
<protein>
    <submittedName>
        <fullName evidence="1">Uncharacterized protein</fullName>
    </submittedName>
</protein>